<keyword evidence="1" id="KW-0723">Serine/threonine-protein kinase</keyword>
<proteinExistence type="predicted"/>
<dbReference type="GO" id="GO:0005524">
    <property type="term" value="F:ATP binding"/>
    <property type="evidence" value="ECO:0007669"/>
    <property type="project" value="UniProtKB-KW"/>
</dbReference>
<keyword evidence="5" id="KW-0067">ATP-binding</keyword>
<evidence type="ECO:0000256" key="5">
    <source>
        <dbReference type="ARBA" id="ARBA00022840"/>
    </source>
</evidence>
<keyword evidence="3" id="KW-0547">Nucleotide-binding</keyword>
<dbReference type="Gene3D" id="3.30.200.20">
    <property type="entry name" value="Phosphorylase Kinase, domain 1"/>
    <property type="match status" value="1"/>
</dbReference>
<dbReference type="GO" id="GO:1903013">
    <property type="term" value="P:response to differentiation-inducing factor 1"/>
    <property type="evidence" value="ECO:0007669"/>
    <property type="project" value="TreeGrafter"/>
</dbReference>
<evidence type="ECO:0000256" key="1">
    <source>
        <dbReference type="ARBA" id="ARBA00022527"/>
    </source>
</evidence>
<keyword evidence="6" id="KW-0675">Receptor</keyword>
<reference evidence="6" key="1">
    <citation type="submission" date="2020-04" db="EMBL/GenBank/DDBJ databases">
        <authorList>
            <person name="Alioto T."/>
            <person name="Alioto T."/>
            <person name="Gomez Garrido J."/>
        </authorList>
    </citation>
    <scope>NUCLEOTIDE SEQUENCE</scope>
    <source>
        <strain evidence="6">A484AB</strain>
    </source>
</reference>
<comment type="caution">
    <text evidence="6">The sequence shown here is derived from an EMBL/GenBank/DDBJ whole genome shotgun (WGS) entry which is preliminary data.</text>
</comment>
<sequence length="434" mass="48928">MSKRKQWDNFKNKLAAKRMGKKERVEEGEYLTVQQLSASVEGKAQKYTRIGPLTMVPFKHEEKTMQNVRQACKDHFSFGDKYHCDILAGERGPSYTNIGQIKNWKLLHVRFIESDGQLFLKDSSCASSAQQINTRGRSGSHKEGSTSLTISVPDEKQKSSMIPKSVPLSQLIMMGKLIPPKKNVVTLQLEQFNVTLKCWENPLEAILSVSVEKFASGGCRDAFEANGMKGFSGKLVLKRYKPERIDELTHLFNSLDDHTRKVVQMHAIARHFAQMMQREAPLEFGETFTYTKLYYGKLNDEAVTVEQFIEGTFIKYINNTGDILVKDQSAIALKAESFAHYSYVKSGEQLIIVDLQGVGFTLFDPEIASTTLYADDNSIYFCAGNLSITYACPKGTKLRTCTYHFHYANISFNPNSSKLRKKSSKSSTNSSKSS</sequence>
<dbReference type="SMART" id="SM00811">
    <property type="entry name" value="Alpha_kinase"/>
    <property type="match status" value="1"/>
</dbReference>
<dbReference type="SUPFAM" id="SSF56112">
    <property type="entry name" value="Protein kinase-like (PK-like)"/>
    <property type="match status" value="1"/>
</dbReference>
<dbReference type="PANTHER" id="PTHR45992">
    <property type="entry name" value="EUKARYOTIC ELONGATION FACTOR 2 KINASE-RELATED"/>
    <property type="match status" value="1"/>
</dbReference>
<dbReference type="InterPro" id="IPR011009">
    <property type="entry name" value="Kinase-like_dom_sf"/>
</dbReference>
<dbReference type="PROSITE" id="PS51158">
    <property type="entry name" value="ALPHA_KINASE"/>
    <property type="match status" value="1"/>
</dbReference>
<evidence type="ECO:0000256" key="2">
    <source>
        <dbReference type="ARBA" id="ARBA00022679"/>
    </source>
</evidence>
<dbReference type="PANTHER" id="PTHR45992:SF2">
    <property type="entry name" value="EUKARYOTIC ELONGATION FACTOR 2 KINASE"/>
    <property type="match status" value="1"/>
</dbReference>
<gene>
    <name evidence="6" type="ORF">PACLA_8A033617</name>
</gene>
<dbReference type="GO" id="GO:0031037">
    <property type="term" value="P:myosin II filament disassembly"/>
    <property type="evidence" value="ECO:0007669"/>
    <property type="project" value="TreeGrafter"/>
</dbReference>
<evidence type="ECO:0000256" key="4">
    <source>
        <dbReference type="ARBA" id="ARBA00022777"/>
    </source>
</evidence>
<dbReference type="EMBL" id="CACRXK020007248">
    <property type="protein sequence ID" value="CAB4011723.1"/>
    <property type="molecule type" value="Genomic_DNA"/>
</dbReference>
<dbReference type="CDD" id="cd04515">
    <property type="entry name" value="Alpha_kinase"/>
    <property type="match status" value="1"/>
</dbReference>
<dbReference type="GO" id="GO:0004674">
    <property type="term" value="F:protein serine/threonine kinase activity"/>
    <property type="evidence" value="ECO:0007669"/>
    <property type="project" value="UniProtKB-KW"/>
</dbReference>
<dbReference type="AlphaFoldDB" id="A0A6S7I4Z5"/>
<evidence type="ECO:0000256" key="3">
    <source>
        <dbReference type="ARBA" id="ARBA00022741"/>
    </source>
</evidence>
<keyword evidence="7" id="KW-1185">Reference proteome</keyword>
<accession>A0A6S7I4Z5</accession>
<dbReference type="InterPro" id="IPR051852">
    <property type="entry name" value="Alpha-type_PK"/>
</dbReference>
<organism evidence="6 7">
    <name type="scientific">Paramuricea clavata</name>
    <name type="common">Red gorgonian</name>
    <name type="synonym">Violescent sea-whip</name>
    <dbReference type="NCBI Taxonomy" id="317549"/>
    <lineage>
        <taxon>Eukaryota</taxon>
        <taxon>Metazoa</taxon>
        <taxon>Cnidaria</taxon>
        <taxon>Anthozoa</taxon>
        <taxon>Octocorallia</taxon>
        <taxon>Malacalcyonacea</taxon>
        <taxon>Plexauridae</taxon>
        <taxon>Paramuricea</taxon>
    </lineage>
</organism>
<evidence type="ECO:0000313" key="6">
    <source>
        <dbReference type="EMBL" id="CAB4011723.1"/>
    </source>
</evidence>
<name>A0A6S7I4Z5_PARCT</name>
<dbReference type="Pfam" id="PF02816">
    <property type="entry name" value="Alpha_kinase"/>
    <property type="match status" value="1"/>
</dbReference>
<dbReference type="Gene3D" id="3.20.200.10">
    <property type="entry name" value="MHCK/EF2 kinase"/>
    <property type="match status" value="1"/>
</dbReference>
<keyword evidence="4" id="KW-0418">Kinase</keyword>
<evidence type="ECO:0000313" key="7">
    <source>
        <dbReference type="Proteomes" id="UP001152795"/>
    </source>
</evidence>
<keyword evidence="2" id="KW-0808">Transferase</keyword>
<dbReference type="OrthoDB" id="301415at2759"/>
<dbReference type="InterPro" id="IPR004166">
    <property type="entry name" value="a-kinase_dom"/>
</dbReference>
<dbReference type="Proteomes" id="UP001152795">
    <property type="component" value="Unassembled WGS sequence"/>
</dbReference>
<protein>
    <submittedName>
        <fullName evidence="6">Transient receptor potential cation channel subfamily M member 6</fullName>
    </submittedName>
</protein>